<proteinExistence type="inferred from homology"/>
<comment type="similarity">
    <text evidence="2">Belongs to the RNA polymerase beta' chain family. RpoC1 subfamily.</text>
</comment>
<keyword evidence="4" id="KW-0240">DNA-directed RNA polymerase</keyword>
<dbReference type="Pfam" id="PF00623">
    <property type="entry name" value="RNA_pol_Rpb1_2"/>
    <property type="match status" value="1"/>
</dbReference>
<protein>
    <recommendedName>
        <fullName evidence="3">DNA-directed RNA polymerase</fullName>
        <ecNumber evidence="3">2.7.7.6</ecNumber>
    </recommendedName>
</protein>
<evidence type="ECO:0000259" key="9">
    <source>
        <dbReference type="SMART" id="SM00663"/>
    </source>
</evidence>
<keyword evidence="7" id="KW-0804">Transcription</keyword>
<dbReference type="GO" id="GO:0000428">
    <property type="term" value="C:DNA-directed RNA polymerase complex"/>
    <property type="evidence" value="ECO:0007669"/>
    <property type="project" value="UniProtKB-KW"/>
</dbReference>
<dbReference type="Gene3D" id="2.40.40.20">
    <property type="match status" value="1"/>
</dbReference>
<evidence type="ECO:0000313" key="11">
    <source>
        <dbReference type="Proteomes" id="UP000824120"/>
    </source>
</evidence>
<comment type="catalytic activity">
    <reaction evidence="8">
        <text>RNA(n) + a ribonucleoside 5'-triphosphate = RNA(n+1) + diphosphate</text>
        <dbReference type="Rhea" id="RHEA:21248"/>
        <dbReference type="Rhea" id="RHEA-COMP:14527"/>
        <dbReference type="Rhea" id="RHEA-COMP:17342"/>
        <dbReference type="ChEBI" id="CHEBI:33019"/>
        <dbReference type="ChEBI" id="CHEBI:61557"/>
        <dbReference type="ChEBI" id="CHEBI:140395"/>
        <dbReference type="EC" id="2.7.7.6"/>
    </reaction>
</comment>
<evidence type="ECO:0000256" key="8">
    <source>
        <dbReference type="ARBA" id="ARBA00048552"/>
    </source>
</evidence>
<sequence length="166" mass="18843">MKNEKKRNATTVIPLAKIMYGRQTRNSSGTHIEMRYFGTDVQIVVSRYLHLKCPEMTDHRTKVEKIATKKITVQCHIFSINNANYSEGHPILLNRAPNLHRLGIPAHFRGGVCLHPLVCKGFRTDFYGNQMVVHVPLSLEVQVEARLLMFSHKNLLSLAIGDPISI</sequence>
<dbReference type="Proteomes" id="UP000824120">
    <property type="component" value="Chromosome 1"/>
</dbReference>
<dbReference type="EC" id="2.7.7.6" evidence="3"/>
<evidence type="ECO:0000256" key="1">
    <source>
        <dbReference type="ARBA" id="ARBA00004026"/>
    </source>
</evidence>
<evidence type="ECO:0000256" key="3">
    <source>
        <dbReference type="ARBA" id="ARBA00012418"/>
    </source>
</evidence>
<dbReference type="InterPro" id="IPR045867">
    <property type="entry name" value="DNA-dir_RpoC_beta_prime"/>
</dbReference>
<feature type="domain" description="RNA polymerase N-terminal" evidence="9">
    <location>
        <begin position="8"/>
        <end position="165"/>
    </location>
</feature>
<dbReference type="GO" id="GO:0003899">
    <property type="term" value="F:DNA-directed RNA polymerase activity"/>
    <property type="evidence" value="ECO:0007669"/>
    <property type="project" value="UniProtKB-EC"/>
</dbReference>
<comment type="function">
    <text evidence="1">DNA-dependent RNA polymerase catalyzes the transcription of DNA into RNA using the four ribonucleoside triphosphates as substrates.</text>
</comment>
<evidence type="ECO:0000256" key="5">
    <source>
        <dbReference type="ARBA" id="ARBA00022679"/>
    </source>
</evidence>
<gene>
    <name evidence="10" type="ORF">H5410_000187</name>
</gene>
<dbReference type="SUPFAM" id="SSF64484">
    <property type="entry name" value="beta and beta-prime subunits of DNA dependent RNA-polymerase"/>
    <property type="match status" value="1"/>
</dbReference>
<evidence type="ECO:0000256" key="2">
    <source>
        <dbReference type="ARBA" id="ARBA00007207"/>
    </source>
</evidence>
<evidence type="ECO:0000256" key="6">
    <source>
        <dbReference type="ARBA" id="ARBA00022695"/>
    </source>
</evidence>
<comment type="caution">
    <text evidence="10">The sequence shown here is derived from an EMBL/GenBank/DDBJ whole genome shotgun (WGS) entry which is preliminary data.</text>
</comment>
<dbReference type="InterPro" id="IPR006592">
    <property type="entry name" value="RNA_pol_N"/>
</dbReference>
<dbReference type="AlphaFoldDB" id="A0A9J6AVA9"/>
<dbReference type="OrthoDB" id="1862828at2759"/>
<evidence type="ECO:0000256" key="4">
    <source>
        <dbReference type="ARBA" id="ARBA00022478"/>
    </source>
</evidence>
<reference evidence="10 11" key="1">
    <citation type="submission" date="2020-09" db="EMBL/GenBank/DDBJ databases">
        <title>De no assembly of potato wild relative species, Solanum commersonii.</title>
        <authorList>
            <person name="Cho K."/>
        </authorList>
    </citation>
    <scope>NUCLEOTIDE SEQUENCE [LARGE SCALE GENOMIC DNA]</scope>
    <source>
        <strain evidence="10">LZ3.2</strain>
        <tissue evidence="10">Leaf</tissue>
    </source>
</reference>
<name>A0A9J6AVA9_SOLCO</name>
<keyword evidence="5" id="KW-0808">Transferase</keyword>
<dbReference type="SMART" id="SM00663">
    <property type="entry name" value="RPOLA_N"/>
    <property type="match status" value="1"/>
</dbReference>
<keyword evidence="6" id="KW-0548">Nucleotidyltransferase</keyword>
<evidence type="ECO:0000313" key="10">
    <source>
        <dbReference type="EMBL" id="KAG5628470.1"/>
    </source>
</evidence>
<dbReference type="EMBL" id="JACXVP010000001">
    <property type="protein sequence ID" value="KAG5628470.1"/>
    <property type="molecule type" value="Genomic_DNA"/>
</dbReference>
<keyword evidence="11" id="KW-1185">Reference proteome</keyword>
<dbReference type="GO" id="GO:0003677">
    <property type="term" value="F:DNA binding"/>
    <property type="evidence" value="ECO:0007669"/>
    <property type="project" value="InterPro"/>
</dbReference>
<dbReference type="PANTHER" id="PTHR19376">
    <property type="entry name" value="DNA-DIRECTED RNA POLYMERASE"/>
    <property type="match status" value="1"/>
</dbReference>
<dbReference type="PANTHER" id="PTHR19376:SF54">
    <property type="entry name" value="DNA-DIRECTED RNA POLYMERASE SUBUNIT BETA"/>
    <property type="match status" value="1"/>
</dbReference>
<organism evidence="10 11">
    <name type="scientific">Solanum commersonii</name>
    <name type="common">Commerson's wild potato</name>
    <name type="synonym">Commerson's nightshade</name>
    <dbReference type="NCBI Taxonomy" id="4109"/>
    <lineage>
        <taxon>Eukaryota</taxon>
        <taxon>Viridiplantae</taxon>
        <taxon>Streptophyta</taxon>
        <taxon>Embryophyta</taxon>
        <taxon>Tracheophyta</taxon>
        <taxon>Spermatophyta</taxon>
        <taxon>Magnoliopsida</taxon>
        <taxon>eudicotyledons</taxon>
        <taxon>Gunneridae</taxon>
        <taxon>Pentapetalae</taxon>
        <taxon>asterids</taxon>
        <taxon>lamiids</taxon>
        <taxon>Solanales</taxon>
        <taxon>Solanaceae</taxon>
        <taxon>Solanoideae</taxon>
        <taxon>Solaneae</taxon>
        <taxon>Solanum</taxon>
    </lineage>
</organism>
<evidence type="ECO:0000256" key="7">
    <source>
        <dbReference type="ARBA" id="ARBA00023163"/>
    </source>
</evidence>
<accession>A0A9J6AVA9</accession>
<dbReference type="GO" id="GO:0006351">
    <property type="term" value="P:DNA-templated transcription"/>
    <property type="evidence" value="ECO:0007669"/>
    <property type="project" value="InterPro"/>
</dbReference>
<dbReference type="InterPro" id="IPR000722">
    <property type="entry name" value="RNA_pol_asu"/>
</dbReference>